<proteinExistence type="predicted"/>
<dbReference type="PANTHER" id="PTHR40661">
    <property type="match status" value="1"/>
</dbReference>
<evidence type="ECO:0000256" key="2">
    <source>
        <dbReference type="ARBA" id="ARBA00023125"/>
    </source>
</evidence>
<dbReference type="InterPro" id="IPR039418">
    <property type="entry name" value="LexA-like"/>
</dbReference>
<dbReference type="PROSITE" id="PS50943">
    <property type="entry name" value="HTH_CROC1"/>
    <property type="match status" value="1"/>
</dbReference>
<gene>
    <name evidence="5" type="ORF">GIX81_10760</name>
</gene>
<dbReference type="Gene3D" id="1.10.260.40">
    <property type="entry name" value="lambda repressor-like DNA-binding domains"/>
    <property type="match status" value="1"/>
</dbReference>
<dbReference type="CDD" id="cd06529">
    <property type="entry name" value="S24_LexA-like"/>
    <property type="match status" value="1"/>
</dbReference>
<evidence type="ECO:0000259" key="4">
    <source>
        <dbReference type="PROSITE" id="PS50943"/>
    </source>
</evidence>
<organism evidence="5 6">
    <name type="scientific">Limosilactobacillus reuteri</name>
    <name type="common">Lactobacillus reuteri</name>
    <dbReference type="NCBI Taxonomy" id="1598"/>
    <lineage>
        <taxon>Bacteria</taxon>
        <taxon>Bacillati</taxon>
        <taxon>Bacillota</taxon>
        <taxon>Bacilli</taxon>
        <taxon>Lactobacillales</taxon>
        <taxon>Lactobacillaceae</taxon>
        <taxon>Limosilactobacillus</taxon>
    </lineage>
</organism>
<evidence type="ECO:0000313" key="6">
    <source>
        <dbReference type="Proteomes" id="UP000472879"/>
    </source>
</evidence>
<protein>
    <submittedName>
        <fullName evidence="5">Helix-turn-helix domain-containing protein</fullName>
    </submittedName>
</protein>
<dbReference type="Proteomes" id="UP000472879">
    <property type="component" value="Unassembled WGS sequence"/>
</dbReference>
<dbReference type="PANTHER" id="PTHR40661:SF1">
    <property type="entry name" value="HTH CRO_C1-TYPE DOMAIN-CONTAINING PROTEIN"/>
    <property type="match status" value="1"/>
</dbReference>
<dbReference type="InterPro" id="IPR036286">
    <property type="entry name" value="LexA/Signal_pep-like_sf"/>
</dbReference>
<sequence>MKSTADRLKQIMSERGLKQVDILNMSEPFQKSLDISMGKSTLSQYVSGKQSPDQPRLYLLAKTLDVSEPWLMGFDVERSRRLEDTLKLSDANSTKLIEIYNQLDLNRKNNVYNYAMTQLDKQKNAYSSSVGENRHIVYLYGAVSAGTGEYIPQDDDKPEKVIVEGVVPDHDFAVRVNGDSMEPLFADQQIIYVNKADKSEVRNHQFVIAELNGEFFIKKLQINDGGIKLISLNKKYSDIQIHDYDDFIIRGIVII</sequence>
<dbReference type="InterPro" id="IPR010982">
    <property type="entry name" value="Lambda_DNA-bd_dom_sf"/>
</dbReference>
<dbReference type="Gene3D" id="2.10.109.10">
    <property type="entry name" value="Umud Fragment, subunit A"/>
    <property type="match status" value="1"/>
</dbReference>
<feature type="domain" description="HTH cro/C1-type" evidence="4">
    <location>
        <begin position="39"/>
        <end position="71"/>
    </location>
</feature>
<dbReference type="Pfam" id="PF01381">
    <property type="entry name" value="HTH_3"/>
    <property type="match status" value="1"/>
</dbReference>
<comment type="caution">
    <text evidence="5">The sequence shown here is derived from an EMBL/GenBank/DDBJ whole genome shotgun (WGS) entry which is preliminary data.</text>
</comment>
<dbReference type="EMBL" id="WJNA01000038">
    <property type="protein sequence ID" value="MRH09900.1"/>
    <property type="molecule type" value="Genomic_DNA"/>
</dbReference>
<dbReference type="AlphaFoldDB" id="A0A6L5P610"/>
<keyword evidence="2" id="KW-0238">DNA-binding</keyword>
<reference evidence="5 6" key="1">
    <citation type="submission" date="2019-11" db="EMBL/GenBank/DDBJ databases">
        <title>Draft genome sequence of 12 host-associated Lactobacillus reuteri rodent strains.</title>
        <authorList>
            <person name="Zhang S."/>
            <person name="Ozcam M."/>
            <person name="Van Pijkeren J.P."/>
        </authorList>
    </citation>
    <scope>NUCLEOTIDE SEQUENCE [LARGE SCALE GENOMIC DNA]</scope>
    <source>
        <strain evidence="5 6">Lr4020</strain>
    </source>
</reference>
<evidence type="ECO:0000256" key="3">
    <source>
        <dbReference type="ARBA" id="ARBA00023163"/>
    </source>
</evidence>
<keyword evidence="1" id="KW-0805">Transcription regulation</keyword>
<keyword evidence="3" id="KW-0804">Transcription</keyword>
<evidence type="ECO:0000256" key="1">
    <source>
        <dbReference type="ARBA" id="ARBA00023015"/>
    </source>
</evidence>
<dbReference type="GO" id="GO:0003677">
    <property type="term" value="F:DNA binding"/>
    <property type="evidence" value="ECO:0007669"/>
    <property type="project" value="UniProtKB-KW"/>
</dbReference>
<dbReference type="SUPFAM" id="SSF47413">
    <property type="entry name" value="lambda repressor-like DNA-binding domains"/>
    <property type="match status" value="1"/>
</dbReference>
<dbReference type="SMART" id="SM00530">
    <property type="entry name" value="HTH_XRE"/>
    <property type="match status" value="1"/>
</dbReference>
<dbReference type="Pfam" id="PF00717">
    <property type="entry name" value="Peptidase_S24"/>
    <property type="match status" value="1"/>
</dbReference>
<dbReference type="SUPFAM" id="SSF51306">
    <property type="entry name" value="LexA/Signal peptidase"/>
    <property type="match status" value="1"/>
</dbReference>
<dbReference type="InterPro" id="IPR015927">
    <property type="entry name" value="Peptidase_S24_S26A/B/C"/>
</dbReference>
<accession>A0A6L5P610</accession>
<dbReference type="RefSeq" id="WP_153705293.1">
    <property type="nucleotide sequence ID" value="NZ_JASOXU010000001.1"/>
</dbReference>
<name>A0A6L5P610_LIMRT</name>
<dbReference type="InterPro" id="IPR001387">
    <property type="entry name" value="Cro/C1-type_HTH"/>
</dbReference>
<dbReference type="CDD" id="cd00093">
    <property type="entry name" value="HTH_XRE"/>
    <property type="match status" value="1"/>
</dbReference>
<evidence type="ECO:0000313" key="5">
    <source>
        <dbReference type="EMBL" id="MRH09900.1"/>
    </source>
</evidence>